<evidence type="ECO:0000259" key="4">
    <source>
        <dbReference type="PROSITE" id="PS50404"/>
    </source>
</evidence>
<evidence type="ECO:0000313" key="6">
    <source>
        <dbReference type="EMBL" id="OUR93565.1"/>
    </source>
</evidence>
<dbReference type="SUPFAM" id="SSF52833">
    <property type="entry name" value="Thioredoxin-like"/>
    <property type="match status" value="1"/>
</dbReference>
<dbReference type="Pfam" id="PF00043">
    <property type="entry name" value="GST_C"/>
    <property type="match status" value="1"/>
</dbReference>
<keyword evidence="2" id="KW-0808">Transferase</keyword>
<dbReference type="InterPro" id="IPR036249">
    <property type="entry name" value="Thioredoxin-like_sf"/>
</dbReference>
<evidence type="ECO:0000313" key="7">
    <source>
        <dbReference type="Proteomes" id="UP000196531"/>
    </source>
</evidence>
<dbReference type="AlphaFoldDB" id="A0A1Y5F2A3"/>
<dbReference type="InterPro" id="IPR036282">
    <property type="entry name" value="Glutathione-S-Trfase_C_sf"/>
</dbReference>
<organism evidence="6 7">
    <name type="scientific">Halobacteriovorax marinus</name>
    <dbReference type="NCBI Taxonomy" id="97084"/>
    <lineage>
        <taxon>Bacteria</taxon>
        <taxon>Pseudomonadati</taxon>
        <taxon>Bdellovibrionota</taxon>
        <taxon>Bacteriovoracia</taxon>
        <taxon>Bacteriovoracales</taxon>
        <taxon>Halobacteriovoraceae</taxon>
        <taxon>Halobacteriovorax</taxon>
    </lineage>
</organism>
<comment type="similarity">
    <text evidence="1 3">Belongs to the GST superfamily.</text>
</comment>
<proteinExistence type="inferred from homology"/>
<dbReference type="Gene3D" id="1.20.1050.10">
    <property type="match status" value="1"/>
</dbReference>
<feature type="domain" description="GST C-terminal" evidence="5">
    <location>
        <begin position="84"/>
        <end position="206"/>
    </location>
</feature>
<dbReference type="InterPro" id="IPR040079">
    <property type="entry name" value="Glutathione_S-Trfase"/>
</dbReference>
<sequence length="206" mass="24006">MYKLHGYQTQNNKKVLYVVEELGLPYEFNFVNLFKGEHKTEAFLKMNPLGKVPVLEHDDKYLFESGAICRYLANQESNSLFPEDKFQRALVDQWMEFFTNHLGFWLNTLFYQKVIKKMANLGEPNSEKCAEANKFLQPQLKVLDGDLEKGKYIVGNELTIADLVAFAYIEQMDALEMSLSDYPNVLKWKEEISQRDSIKKANAHFN</sequence>
<dbReference type="PANTHER" id="PTHR44051">
    <property type="entry name" value="GLUTATHIONE S-TRANSFERASE-RELATED"/>
    <property type="match status" value="1"/>
</dbReference>
<name>A0A1Y5F2A3_9BACT</name>
<comment type="caution">
    <text evidence="6">The sequence shown here is derived from an EMBL/GenBank/DDBJ whole genome shotgun (WGS) entry which is preliminary data.</text>
</comment>
<evidence type="ECO:0008006" key="8">
    <source>
        <dbReference type="Google" id="ProtNLM"/>
    </source>
</evidence>
<feature type="domain" description="GST N-terminal" evidence="4">
    <location>
        <begin position="1"/>
        <end position="80"/>
    </location>
</feature>
<dbReference type="PROSITE" id="PS50404">
    <property type="entry name" value="GST_NTER"/>
    <property type="match status" value="1"/>
</dbReference>
<protein>
    <recommendedName>
        <fullName evidence="8">Glutathione S-transferase</fullName>
    </recommendedName>
</protein>
<dbReference type="Gene3D" id="3.40.30.10">
    <property type="entry name" value="Glutaredoxin"/>
    <property type="match status" value="1"/>
</dbReference>
<dbReference type="SFLD" id="SFLDG00358">
    <property type="entry name" value="Main_(cytGST)"/>
    <property type="match status" value="1"/>
</dbReference>
<dbReference type="InterPro" id="IPR004046">
    <property type="entry name" value="GST_C"/>
</dbReference>
<dbReference type="PANTHER" id="PTHR44051:SF8">
    <property type="entry name" value="GLUTATHIONE S-TRANSFERASE GSTA"/>
    <property type="match status" value="1"/>
</dbReference>
<evidence type="ECO:0000259" key="5">
    <source>
        <dbReference type="PROSITE" id="PS50405"/>
    </source>
</evidence>
<dbReference type="PROSITE" id="PS50405">
    <property type="entry name" value="GST_CTER"/>
    <property type="match status" value="1"/>
</dbReference>
<dbReference type="Pfam" id="PF02798">
    <property type="entry name" value="GST_N"/>
    <property type="match status" value="1"/>
</dbReference>
<dbReference type="InterPro" id="IPR010987">
    <property type="entry name" value="Glutathione-S-Trfase_C-like"/>
</dbReference>
<evidence type="ECO:0000256" key="3">
    <source>
        <dbReference type="RuleBase" id="RU003494"/>
    </source>
</evidence>
<dbReference type="SUPFAM" id="SSF47616">
    <property type="entry name" value="GST C-terminal domain-like"/>
    <property type="match status" value="1"/>
</dbReference>
<dbReference type="InterPro" id="IPR004045">
    <property type="entry name" value="Glutathione_S-Trfase_N"/>
</dbReference>
<evidence type="ECO:0000256" key="1">
    <source>
        <dbReference type="ARBA" id="ARBA00007409"/>
    </source>
</evidence>
<reference evidence="7" key="1">
    <citation type="journal article" date="2017" name="Proc. Natl. Acad. Sci. U.S.A.">
        <title>Simulation of Deepwater Horizon oil plume reveals substrate specialization within a complex community of hydrocarbon-degraders.</title>
        <authorList>
            <person name="Hu P."/>
            <person name="Dubinsky E.A."/>
            <person name="Probst A.J."/>
            <person name="Wang J."/>
            <person name="Sieber C.M.K."/>
            <person name="Tom L.M."/>
            <person name="Gardinali P."/>
            <person name="Banfield J.F."/>
            <person name="Atlas R.M."/>
            <person name="Andersen G.L."/>
        </authorList>
    </citation>
    <scope>NUCLEOTIDE SEQUENCE [LARGE SCALE GENOMIC DNA]</scope>
</reference>
<dbReference type="GO" id="GO:0016740">
    <property type="term" value="F:transferase activity"/>
    <property type="evidence" value="ECO:0007669"/>
    <property type="project" value="UniProtKB-KW"/>
</dbReference>
<gene>
    <name evidence="6" type="ORF">A9Q84_19040</name>
</gene>
<accession>A0A1Y5F2A3</accession>
<dbReference type="EMBL" id="MAAO01000015">
    <property type="protein sequence ID" value="OUR93565.1"/>
    <property type="molecule type" value="Genomic_DNA"/>
</dbReference>
<evidence type="ECO:0000256" key="2">
    <source>
        <dbReference type="ARBA" id="ARBA00022679"/>
    </source>
</evidence>
<dbReference type="SFLD" id="SFLDS00019">
    <property type="entry name" value="Glutathione_Transferase_(cytos"/>
    <property type="match status" value="1"/>
</dbReference>
<dbReference type="SFLD" id="SFLDG01150">
    <property type="entry name" value="Main.1:_Beta-like"/>
    <property type="match status" value="1"/>
</dbReference>
<dbReference type="Proteomes" id="UP000196531">
    <property type="component" value="Unassembled WGS sequence"/>
</dbReference>
<dbReference type="FunFam" id="3.40.30.10:FF:000039">
    <property type="entry name" value="Glutathione S-transferase domain"/>
    <property type="match status" value="1"/>
</dbReference>